<accession>A0A0B1TJ34</accession>
<evidence type="ECO:0000256" key="1">
    <source>
        <dbReference type="SAM" id="MobiDB-lite"/>
    </source>
</evidence>
<protein>
    <submittedName>
        <fullName evidence="2">Uncharacterized protein</fullName>
    </submittedName>
</protein>
<reference evidence="2 3" key="1">
    <citation type="submission" date="2014-03" db="EMBL/GenBank/DDBJ databases">
        <title>Draft genome of the hookworm Oesophagostomum dentatum.</title>
        <authorList>
            <person name="Mitreva M."/>
        </authorList>
    </citation>
    <scope>NUCLEOTIDE SEQUENCE [LARGE SCALE GENOMIC DNA]</scope>
    <source>
        <strain evidence="2 3">OD-Hann</strain>
    </source>
</reference>
<sequence>MSCNGAAHITCDFSPVIDLAGRELPSPPQEDLFGTARKGFNRPEQPPPPPPPHLSQQQKSSSLERPERPALPQKPPKVLGEGEGGGVRALAAKFDLQRRAK</sequence>
<gene>
    <name evidence="2" type="ORF">OESDEN_02767</name>
</gene>
<dbReference type="EMBL" id="KN549485">
    <property type="protein sequence ID" value="KHJ97254.1"/>
    <property type="molecule type" value="Genomic_DNA"/>
</dbReference>
<evidence type="ECO:0000313" key="3">
    <source>
        <dbReference type="Proteomes" id="UP000053660"/>
    </source>
</evidence>
<dbReference type="AlphaFoldDB" id="A0A0B1TJ34"/>
<feature type="compositionally biased region" description="Pro residues" evidence="1">
    <location>
        <begin position="44"/>
        <end position="53"/>
    </location>
</feature>
<dbReference type="Proteomes" id="UP000053660">
    <property type="component" value="Unassembled WGS sequence"/>
</dbReference>
<organism evidence="2 3">
    <name type="scientific">Oesophagostomum dentatum</name>
    <name type="common">Nodular worm</name>
    <dbReference type="NCBI Taxonomy" id="61180"/>
    <lineage>
        <taxon>Eukaryota</taxon>
        <taxon>Metazoa</taxon>
        <taxon>Ecdysozoa</taxon>
        <taxon>Nematoda</taxon>
        <taxon>Chromadorea</taxon>
        <taxon>Rhabditida</taxon>
        <taxon>Rhabditina</taxon>
        <taxon>Rhabditomorpha</taxon>
        <taxon>Strongyloidea</taxon>
        <taxon>Strongylidae</taxon>
        <taxon>Oesophagostomum</taxon>
    </lineage>
</organism>
<feature type="region of interest" description="Disordered" evidence="1">
    <location>
        <begin position="19"/>
        <end position="88"/>
    </location>
</feature>
<keyword evidence="3" id="KW-1185">Reference proteome</keyword>
<proteinExistence type="predicted"/>
<name>A0A0B1TJ34_OESDE</name>
<evidence type="ECO:0000313" key="2">
    <source>
        <dbReference type="EMBL" id="KHJ97254.1"/>
    </source>
</evidence>
<dbReference type="OrthoDB" id="5849614at2759"/>